<name>F4RFC7_MELLP</name>
<evidence type="ECO:0000313" key="1">
    <source>
        <dbReference type="EMBL" id="EGG08959.1"/>
    </source>
</evidence>
<dbReference type="OrthoDB" id="10407909at2759"/>
<dbReference type="HOGENOM" id="CLU_046571_0_0_1"/>
<reference evidence="2" key="1">
    <citation type="journal article" date="2011" name="Proc. Natl. Acad. Sci. U.S.A.">
        <title>Obligate biotrophy features unraveled by the genomic analysis of rust fungi.</title>
        <authorList>
            <person name="Duplessis S."/>
            <person name="Cuomo C.A."/>
            <person name="Lin Y.-C."/>
            <person name="Aerts A."/>
            <person name="Tisserant E."/>
            <person name="Veneault-Fourrey C."/>
            <person name="Joly D.L."/>
            <person name="Hacquard S."/>
            <person name="Amselem J."/>
            <person name="Cantarel B.L."/>
            <person name="Chiu R."/>
            <person name="Coutinho P.M."/>
            <person name="Feau N."/>
            <person name="Field M."/>
            <person name="Frey P."/>
            <person name="Gelhaye E."/>
            <person name="Goldberg J."/>
            <person name="Grabherr M.G."/>
            <person name="Kodira C.D."/>
            <person name="Kohler A."/>
            <person name="Kuees U."/>
            <person name="Lindquist E.A."/>
            <person name="Lucas S.M."/>
            <person name="Mago R."/>
            <person name="Mauceli E."/>
            <person name="Morin E."/>
            <person name="Murat C."/>
            <person name="Pangilinan J.L."/>
            <person name="Park R."/>
            <person name="Pearson M."/>
            <person name="Quesneville H."/>
            <person name="Rouhier N."/>
            <person name="Sakthikumar S."/>
            <person name="Salamov A.A."/>
            <person name="Schmutz J."/>
            <person name="Selles B."/>
            <person name="Shapiro H."/>
            <person name="Tanguay P."/>
            <person name="Tuskan G.A."/>
            <person name="Henrissat B."/>
            <person name="Van de Peer Y."/>
            <person name="Rouze P."/>
            <person name="Ellis J.G."/>
            <person name="Dodds P.N."/>
            <person name="Schein J.E."/>
            <person name="Zhong S."/>
            <person name="Hamelin R.C."/>
            <person name="Grigoriev I.V."/>
            <person name="Szabo L.J."/>
            <person name="Martin F."/>
        </authorList>
    </citation>
    <scope>NUCLEOTIDE SEQUENCE [LARGE SCALE GENOMIC DNA]</scope>
    <source>
        <strain evidence="2">98AG31 / pathotype 3-4-7</strain>
    </source>
</reference>
<proteinExistence type="predicted"/>
<dbReference type="KEGG" id="mlr:MELLADRAFT_84330"/>
<dbReference type="VEuPathDB" id="FungiDB:MELLADRAFT_84330"/>
<dbReference type="EMBL" id="GL883099">
    <property type="protein sequence ID" value="EGG08959.1"/>
    <property type="molecule type" value="Genomic_DNA"/>
</dbReference>
<dbReference type="RefSeq" id="XP_007407933.1">
    <property type="nucleotide sequence ID" value="XM_007407871.1"/>
</dbReference>
<evidence type="ECO:0000313" key="2">
    <source>
        <dbReference type="Proteomes" id="UP000001072"/>
    </source>
</evidence>
<dbReference type="AlphaFoldDB" id="F4RFC7"/>
<dbReference type="GeneID" id="18933443"/>
<gene>
    <name evidence="1" type="ORF">MELLADRAFT_84330</name>
</gene>
<dbReference type="Proteomes" id="UP000001072">
    <property type="component" value="Unassembled WGS sequence"/>
</dbReference>
<sequence length="352" mass="40542">MPNRYSTKQHRLITLHLRLKHRNSLLRGNAVGSAREKLTHARERSLKATKTLNDLLQSDPRYTQDYFAAQWARQRALQLAAMADESRLKFEERLVHLLDLEEKLQESHVKLASLRNTRDPNTTESEREQALTLPGSIVAFEEAIATMVADLGSEEFRTLKAATNAKARALIRVRMAKQRLYEAKVGILEAQRRWDKHGQGTRVQQSLKQFMRNKHNLFKKKYDSFKLQVSKYNAILPVSYLLCPSFGETKELSIEDEFWSMGSLSHPAEAWAVDQGTIEGIQAFLEQRSCSEELRRISREIRQMMLYALKTDQSFDCISTLSTKEWDPECHGIESPIDLVQPGGRQAKDVWN</sequence>
<dbReference type="InParanoid" id="F4RFC7"/>
<dbReference type="PANTHER" id="PTHR33096:SF1">
    <property type="entry name" value="CXC1-LIKE CYSTEINE CLUSTER ASSOCIATED WITH KDZ TRANSPOSASES DOMAIN-CONTAINING PROTEIN"/>
    <property type="match status" value="1"/>
</dbReference>
<protein>
    <submittedName>
        <fullName evidence="1">Uncharacterized protein</fullName>
    </submittedName>
</protein>
<accession>F4RFC7</accession>
<dbReference type="PANTHER" id="PTHR33096">
    <property type="entry name" value="CXC2 DOMAIN-CONTAINING PROTEIN"/>
    <property type="match status" value="1"/>
</dbReference>
<organism evidence="2">
    <name type="scientific">Melampsora larici-populina (strain 98AG31 / pathotype 3-4-7)</name>
    <name type="common">Poplar leaf rust fungus</name>
    <dbReference type="NCBI Taxonomy" id="747676"/>
    <lineage>
        <taxon>Eukaryota</taxon>
        <taxon>Fungi</taxon>
        <taxon>Dikarya</taxon>
        <taxon>Basidiomycota</taxon>
        <taxon>Pucciniomycotina</taxon>
        <taxon>Pucciniomycetes</taxon>
        <taxon>Pucciniales</taxon>
        <taxon>Melampsoraceae</taxon>
        <taxon>Melampsora</taxon>
    </lineage>
</organism>
<keyword evidence="2" id="KW-1185">Reference proteome</keyword>